<evidence type="ECO:0000313" key="2">
    <source>
        <dbReference type="Proteomes" id="UP000217954"/>
    </source>
</evidence>
<dbReference type="EMBL" id="AP018165">
    <property type="protein sequence ID" value="BAX96301.1"/>
    <property type="molecule type" value="Genomic_DNA"/>
</dbReference>
<dbReference type="Proteomes" id="UP000217954">
    <property type="component" value="Chromosome"/>
</dbReference>
<name>A0A1Z4ETL1_9MYCO</name>
<gene>
    <name evidence="1" type="ORF">MSTE_00966</name>
</gene>
<evidence type="ECO:0000313" key="1">
    <source>
        <dbReference type="EMBL" id="BAX96301.1"/>
    </source>
</evidence>
<proteinExistence type="predicted"/>
<accession>A0A1Z4ETL1</accession>
<keyword evidence="2" id="KW-1185">Reference proteome</keyword>
<dbReference type="AlphaFoldDB" id="A0A1Z4ETL1"/>
<dbReference type="KEGG" id="mste:MSTE_00966"/>
<sequence length="81" mass="8971">MLSTMCFSANTHLPIECGDRSVRKDPLERLCGTGPHGKLGKPCGPSTEYQYAPSLRTTAPTVREMMRMSSPMDQLSTYEMS</sequence>
<protein>
    <submittedName>
        <fullName evidence="1">Uncharacterized protein</fullName>
    </submittedName>
</protein>
<reference evidence="1 2" key="2">
    <citation type="journal article" date="2017" name="Int. J. Syst. Evol. Microbiol.">
        <title>Mycobacterium stephanolepidis sp. nov., a rapidly growing species related to Mycobacterium chelonae, isolated from marine teleost fish, Stephanolepis cirrhifer.</title>
        <authorList>
            <person name="Fukano H."/>
            <person name="Wada S."/>
            <person name="Kurata O."/>
            <person name="Katayama K."/>
            <person name="Fujiwara N."/>
            <person name="Hoshino Y."/>
        </authorList>
    </citation>
    <scope>NUCLEOTIDE SEQUENCE [LARGE SCALE GENOMIC DNA]</scope>
    <source>
        <strain evidence="1 2">NJB0901</strain>
    </source>
</reference>
<organism evidence="1 2">
    <name type="scientific">[Mycobacterium] stephanolepidis</name>
    <dbReference type="NCBI Taxonomy" id="1520670"/>
    <lineage>
        <taxon>Bacteria</taxon>
        <taxon>Bacillati</taxon>
        <taxon>Actinomycetota</taxon>
        <taxon>Actinomycetes</taxon>
        <taxon>Mycobacteriales</taxon>
        <taxon>Mycobacteriaceae</taxon>
        <taxon>Mycobacteroides</taxon>
    </lineage>
</organism>
<reference evidence="2" key="1">
    <citation type="journal article" date="2017" name="Genome Announc.">
        <title>Complete Genome Sequence of Mycobacterium stephanolepidis.</title>
        <authorList>
            <person name="Fukano H."/>
            <person name="Yoshida M."/>
            <person name="Katayama Y."/>
            <person name="Omatsu T."/>
            <person name="Mizutani T."/>
            <person name="Kurata O."/>
            <person name="Wada S."/>
            <person name="Hoshino Y."/>
        </authorList>
    </citation>
    <scope>NUCLEOTIDE SEQUENCE [LARGE SCALE GENOMIC DNA]</scope>
    <source>
        <strain evidence="2">NJB0901</strain>
    </source>
</reference>